<organism evidence="2 3">
    <name type="scientific">Sphingomonas pokkalii</name>
    <dbReference type="NCBI Taxonomy" id="2175090"/>
    <lineage>
        <taxon>Bacteria</taxon>
        <taxon>Pseudomonadati</taxon>
        <taxon>Pseudomonadota</taxon>
        <taxon>Alphaproteobacteria</taxon>
        <taxon>Sphingomonadales</taxon>
        <taxon>Sphingomonadaceae</taxon>
        <taxon>Sphingomonas</taxon>
    </lineage>
</organism>
<dbReference type="InterPro" id="IPR025235">
    <property type="entry name" value="DUF4178"/>
</dbReference>
<reference evidence="2 3" key="1">
    <citation type="submission" date="2018-05" db="EMBL/GenBank/DDBJ databases">
        <title>Description of Sphingomonas pokkalii sp nov, isolated from the rhizosphere of saline tolerant pokkali rice and its draft genome analysis.</title>
        <authorList>
            <person name="Menon R."/>
            <person name="Kumari S."/>
            <person name="Rameshkumar N."/>
        </authorList>
    </citation>
    <scope>NUCLEOTIDE SEQUENCE [LARGE SCALE GENOMIC DNA]</scope>
    <source>
        <strain evidence="2 3">L3B27</strain>
    </source>
</reference>
<protein>
    <submittedName>
        <fullName evidence="2">DUF4178 domain-containing protein</fullName>
    </submittedName>
</protein>
<dbReference type="EMBL" id="QENQ01000001">
    <property type="protein sequence ID" value="PVX29382.1"/>
    <property type="molecule type" value="Genomic_DNA"/>
</dbReference>
<evidence type="ECO:0000259" key="1">
    <source>
        <dbReference type="Pfam" id="PF13785"/>
    </source>
</evidence>
<name>A0A2U0SDC2_9SPHN</name>
<evidence type="ECO:0000313" key="3">
    <source>
        <dbReference type="Proteomes" id="UP000245890"/>
    </source>
</evidence>
<dbReference type="AlphaFoldDB" id="A0A2U0SDC2"/>
<dbReference type="Proteomes" id="UP000245890">
    <property type="component" value="Unassembled WGS sequence"/>
</dbReference>
<keyword evidence="3" id="KW-1185">Reference proteome</keyword>
<proteinExistence type="predicted"/>
<gene>
    <name evidence="2" type="ORF">DD559_08675</name>
</gene>
<evidence type="ECO:0000313" key="2">
    <source>
        <dbReference type="EMBL" id="PVX29382.1"/>
    </source>
</evidence>
<dbReference type="Pfam" id="PF13785">
    <property type="entry name" value="DUF4178"/>
    <property type="match status" value="1"/>
</dbReference>
<sequence>MSLHLPCPHCGADVVFRSPALPSRVCDSCRSMLVRSDEGIAQFGIAAVLPFDVSPVQIGMRGIADGASFEVIGRVRWSWTDGAWNEWLLLFDDDGSTAWLGEAMGQFMLLRERPFREVRSKTLTEMAKGGTAKIGQKVELLGRKLVIADARQALCVTAEGELPFTATSGWQVYNVDLRGREGECVSLQRDGKDVSFYQGRYVTLAELAPRGLRAIEGWALPDYAA</sequence>
<dbReference type="RefSeq" id="WP_116468821.1">
    <property type="nucleotide sequence ID" value="NZ_QENQ01000001.1"/>
</dbReference>
<accession>A0A2U0SDC2</accession>
<comment type="caution">
    <text evidence="2">The sequence shown here is derived from an EMBL/GenBank/DDBJ whole genome shotgun (WGS) entry which is preliminary data.</text>
</comment>
<dbReference type="OrthoDB" id="228033at2"/>
<feature type="domain" description="DUF4178" evidence="1">
    <location>
        <begin position="57"/>
        <end position="202"/>
    </location>
</feature>